<proteinExistence type="predicted"/>
<organism evidence="1">
    <name type="scientific">Arundo donax</name>
    <name type="common">Giant reed</name>
    <name type="synonym">Donax arundinaceus</name>
    <dbReference type="NCBI Taxonomy" id="35708"/>
    <lineage>
        <taxon>Eukaryota</taxon>
        <taxon>Viridiplantae</taxon>
        <taxon>Streptophyta</taxon>
        <taxon>Embryophyta</taxon>
        <taxon>Tracheophyta</taxon>
        <taxon>Spermatophyta</taxon>
        <taxon>Magnoliopsida</taxon>
        <taxon>Liliopsida</taxon>
        <taxon>Poales</taxon>
        <taxon>Poaceae</taxon>
        <taxon>PACMAD clade</taxon>
        <taxon>Arundinoideae</taxon>
        <taxon>Arundineae</taxon>
        <taxon>Arundo</taxon>
    </lineage>
</organism>
<reference evidence="1" key="2">
    <citation type="journal article" date="2015" name="Data Brief">
        <title>Shoot transcriptome of the giant reed, Arundo donax.</title>
        <authorList>
            <person name="Barrero R.A."/>
            <person name="Guerrero F.D."/>
            <person name="Moolhuijzen P."/>
            <person name="Goolsby J.A."/>
            <person name="Tidwell J."/>
            <person name="Bellgard S.E."/>
            <person name="Bellgard M.I."/>
        </authorList>
    </citation>
    <scope>NUCLEOTIDE SEQUENCE</scope>
    <source>
        <tissue evidence="1">Shoot tissue taken approximately 20 cm above the soil surface</tissue>
    </source>
</reference>
<accession>A0A0A8XXJ8</accession>
<sequence length="29" mass="3288">MATTSKVSYPQPWGRARPEICDPIVENIQ</sequence>
<reference evidence="1" key="1">
    <citation type="submission" date="2014-09" db="EMBL/GenBank/DDBJ databases">
        <authorList>
            <person name="Magalhaes I.L.F."/>
            <person name="Oliveira U."/>
            <person name="Santos F.R."/>
            <person name="Vidigal T.H.D.A."/>
            <person name="Brescovit A.D."/>
            <person name="Santos A.J."/>
        </authorList>
    </citation>
    <scope>NUCLEOTIDE SEQUENCE</scope>
    <source>
        <tissue evidence="1">Shoot tissue taken approximately 20 cm above the soil surface</tissue>
    </source>
</reference>
<evidence type="ECO:0000313" key="1">
    <source>
        <dbReference type="EMBL" id="JAD18704.1"/>
    </source>
</evidence>
<dbReference type="EMBL" id="GBRH01279191">
    <property type="protein sequence ID" value="JAD18704.1"/>
    <property type="molecule type" value="Transcribed_RNA"/>
</dbReference>
<dbReference type="AlphaFoldDB" id="A0A0A8XXJ8"/>
<name>A0A0A8XXJ8_ARUDO</name>
<protein>
    <submittedName>
        <fullName evidence="1">Uncharacterized protein</fullName>
    </submittedName>
</protein>